<evidence type="ECO:0000256" key="1">
    <source>
        <dbReference type="SAM" id="MobiDB-lite"/>
    </source>
</evidence>
<dbReference type="RefSeq" id="WP_271221555.1">
    <property type="nucleotide sequence ID" value="NZ_BAAAVD010000035.1"/>
</dbReference>
<dbReference type="PANTHER" id="PTHR10579">
    <property type="entry name" value="CALCIUM-ACTIVATED CHLORIDE CHANNEL REGULATOR"/>
    <property type="match status" value="1"/>
</dbReference>
<evidence type="ECO:0000313" key="3">
    <source>
        <dbReference type="EMBL" id="GLK13267.1"/>
    </source>
</evidence>
<accession>A0A9W6I7Q7</accession>
<organism evidence="3 4">
    <name type="scientific">Streptosporangium carneum</name>
    <dbReference type="NCBI Taxonomy" id="47481"/>
    <lineage>
        <taxon>Bacteria</taxon>
        <taxon>Bacillati</taxon>
        <taxon>Actinomycetota</taxon>
        <taxon>Actinomycetes</taxon>
        <taxon>Streptosporangiales</taxon>
        <taxon>Streptosporangiaceae</taxon>
        <taxon>Streptosporangium</taxon>
    </lineage>
</organism>
<dbReference type="Proteomes" id="UP001143474">
    <property type="component" value="Unassembled WGS sequence"/>
</dbReference>
<dbReference type="InterPro" id="IPR051266">
    <property type="entry name" value="CLCR"/>
</dbReference>
<dbReference type="PROSITE" id="PS50234">
    <property type="entry name" value="VWFA"/>
    <property type="match status" value="1"/>
</dbReference>
<comment type="caution">
    <text evidence="3">The sequence shown here is derived from an EMBL/GenBank/DDBJ whole genome shotgun (WGS) entry which is preliminary data.</text>
</comment>
<dbReference type="SUPFAM" id="SSF53300">
    <property type="entry name" value="vWA-like"/>
    <property type="match status" value="1"/>
</dbReference>
<feature type="region of interest" description="Disordered" evidence="1">
    <location>
        <begin position="401"/>
        <end position="423"/>
    </location>
</feature>
<name>A0A9W6I7Q7_9ACTN</name>
<sequence>MRVSAHLDLDLIPLDTQDQVTVLLEITAPRAATTTRPPATLQIVLDRSGSMAGDRLDGAKQALLALVDRLDPTDNFGVVTFESSARVEVAAGPLADKRAVRRAIAAIGPAGSTDLSSGLLRGVQETRRASADRGATLLLISDGHANAGIVDHDLLGEIAGNAYGNGVVTTTLGYGLGYDEHLLATVADRGTGSALFAEDPDTATRLIAAEADNLLAKVAQAASMTIHPREPVREVHIFGHLPSNRLADGSLMVDLGDFHAGETRRLLLRFAVPGMPSLGPVSVAELSFTHVEIPSLTTHTVTVQVVVDVVPGDRAADRIAAPEVRTELAFQQAQEARRAADDALRRGETEEAAEILRAAGDVLEAHLPSAVPSMVKDLAEEVNDLRDLAERARWDDVRRTSKGNMERWHRSTRKRRRHEDDAG</sequence>
<reference evidence="3" key="2">
    <citation type="submission" date="2023-01" db="EMBL/GenBank/DDBJ databases">
        <authorList>
            <person name="Sun Q."/>
            <person name="Evtushenko L."/>
        </authorList>
    </citation>
    <scope>NUCLEOTIDE SEQUENCE</scope>
    <source>
        <strain evidence="3">VKM Ac-2007</strain>
    </source>
</reference>
<protein>
    <recommendedName>
        <fullName evidence="2">VWFA domain-containing protein</fullName>
    </recommendedName>
</protein>
<evidence type="ECO:0000313" key="4">
    <source>
        <dbReference type="Proteomes" id="UP001143474"/>
    </source>
</evidence>
<dbReference type="Gene3D" id="3.40.50.410">
    <property type="entry name" value="von Willebrand factor, type A domain"/>
    <property type="match status" value="1"/>
</dbReference>
<dbReference type="PANTHER" id="PTHR10579:SF43">
    <property type="entry name" value="ZINC FINGER (C3HC4-TYPE RING FINGER) FAMILY PROTEIN"/>
    <property type="match status" value="1"/>
</dbReference>
<dbReference type="EMBL" id="BSEV01000021">
    <property type="protein sequence ID" value="GLK13267.1"/>
    <property type="molecule type" value="Genomic_DNA"/>
</dbReference>
<dbReference type="Pfam" id="PF00092">
    <property type="entry name" value="VWA"/>
    <property type="match status" value="1"/>
</dbReference>
<dbReference type="InterPro" id="IPR036465">
    <property type="entry name" value="vWFA_dom_sf"/>
</dbReference>
<proteinExistence type="predicted"/>
<dbReference type="AlphaFoldDB" id="A0A9W6I7Q7"/>
<reference evidence="3" key="1">
    <citation type="journal article" date="2014" name="Int. J. Syst. Evol. Microbiol.">
        <title>Complete genome sequence of Corynebacterium casei LMG S-19264T (=DSM 44701T), isolated from a smear-ripened cheese.</title>
        <authorList>
            <consortium name="US DOE Joint Genome Institute (JGI-PGF)"/>
            <person name="Walter F."/>
            <person name="Albersmeier A."/>
            <person name="Kalinowski J."/>
            <person name="Ruckert C."/>
        </authorList>
    </citation>
    <scope>NUCLEOTIDE SEQUENCE</scope>
    <source>
        <strain evidence="3">VKM Ac-2007</strain>
    </source>
</reference>
<evidence type="ECO:0000259" key="2">
    <source>
        <dbReference type="PROSITE" id="PS50234"/>
    </source>
</evidence>
<dbReference type="InterPro" id="IPR002035">
    <property type="entry name" value="VWF_A"/>
</dbReference>
<keyword evidence="4" id="KW-1185">Reference proteome</keyword>
<feature type="domain" description="VWFA" evidence="2">
    <location>
        <begin position="40"/>
        <end position="218"/>
    </location>
</feature>
<dbReference type="SMART" id="SM00327">
    <property type="entry name" value="VWA"/>
    <property type="match status" value="1"/>
</dbReference>
<gene>
    <name evidence="3" type="ORF">GCM10017600_66780</name>
</gene>